<dbReference type="InterPro" id="IPR016040">
    <property type="entry name" value="NAD(P)-bd_dom"/>
</dbReference>
<dbReference type="PANTHER" id="PTHR15020:SF50">
    <property type="entry name" value="UPF0659 PROTEIN YMR090W"/>
    <property type="match status" value="1"/>
</dbReference>
<keyword evidence="3" id="KW-1185">Reference proteome</keyword>
<evidence type="ECO:0000259" key="1">
    <source>
        <dbReference type="Pfam" id="PF13460"/>
    </source>
</evidence>
<evidence type="ECO:0000313" key="3">
    <source>
        <dbReference type="Proteomes" id="UP000593846"/>
    </source>
</evidence>
<evidence type="ECO:0000313" key="2">
    <source>
        <dbReference type="EMBL" id="QOV23360.1"/>
    </source>
</evidence>
<accession>A0A7S6REL4</accession>
<protein>
    <submittedName>
        <fullName evidence="2">SDR family oxidoreductase</fullName>
    </submittedName>
</protein>
<organism evidence="2 3">
    <name type="scientific">Anabaenopsis elenkinii CCIBt3563</name>
    <dbReference type="NCBI Taxonomy" id="2779889"/>
    <lineage>
        <taxon>Bacteria</taxon>
        <taxon>Bacillati</taxon>
        <taxon>Cyanobacteriota</taxon>
        <taxon>Cyanophyceae</taxon>
        <taxon>Nostocales</taxon>
        <taxon>Nodulariaceae</taxon>
        <taxon>Anabaenopsis</taxon>
    </lineage>
</organism>
<dbReference type="KEGG" id="aee:IM676_03295"/>
<dbReference type="PANTHER" id="PTHR15020">
    <property type="entry name" value="FLAVIN REDUCTASE-RELATED"/>
    <property type="match status" value="1"/>
</dbReference>
<dbReference type="Gene3D" id="3.40.50.720">
    <property type="entry name" value="NAD(P)-binding Rossmann-like Domain"/>
    <property type="match status" value="1"/>
</dbReference>
<proteinExistence type="predicted"/>
<dbReference type="Proteomes" id="UP000593846">
    <property type="component" value="Chromosome"/>
</dbReference>
<sequence>MTAPTPSSQDLVLVAGATGGVGQLVTAYLLEKGMKVRLLTRNASPATTMFNQQLFNQQVEFAVGDIRDITTLTPAMEDINYIICCTGTTAFPSQRWEFDPQPNLLEWGRILISTEYRNTRAKNHPVKVDAQGVSNLVSTAPPHLKRFVFVSSVGVDRKDQPPFNILNAFGVLDAKQQAEQAIITSGLPYTIIRPGRLIDGPYTSYDLNTLLKAKTGGKQGVVVETGDNLTGDASRIDVAAACVESIFYSATANQAFSLVNKGTRPPVINWETIFAQLSQ</sequence>
<reference evidence="3" key="1">
    <citation type="submission" date="2020-10" db="EMBL/GenBank/DDBJ databases">
        <title>Genome-based taxonomic classification of the species Anabaenopsis elenkinii.</title>
        <authorList>
            <person name="Delbaje E."/>
            <person name="Andreote A.P.D."/>
            <person name="Pellegrinetti T.A."/>
            <person name="Cruz R.B."/>
            <person name="Branco L.H.Z."/>
            <person name="Fiore M.F."/>
        </authorList>
    </citation>
    <scope>NUCLEOTIDE SEQUENCE [LARGE SCALE GENOMIC DNA]</scope>
    <source>
        <strain evidence="3">CCIBt3563</strain>
    </source>
</reference>
<dbReference type="SUPFAM" id="SSF51735">
    <property type="entry name" value="NAD(P)-binding Rossmann-fold domains"/>
    <property type="match status" value="1"/>
</dbReference>
<dbReference type="Pfam" id="PF13460">
    <property type="entry name" value="NAD_binding_10"/>
    <property type="match status" value="1"/>
</dbReference>
<dbReference type="InterPro" id="IPR036291">
    <property type="entry name" value="NAD(P)-bd_dom_sf"/>
</dbReference>
<dbReference type="EMBL" id="CP063311">
    <property type="protein sequence ID" value="QOV23360.1"/>
    <property type="molecule type" value="Genomic_DNA"/>
</dbReference>
<name>A0A7S6REL4_9CYAN</name>
<dbReference type="AlphaFoldDB" id="A0A7S6REL4"/>
<feature type="domain" description="NAD(P)-binding" evidence="1">
    <location>
        <begin position="16"/>
        <end position="246"/>
    </location>
</feature>
<gene>
    <name evidence="2" type="ORF">IM676_03295</name>
</gene>
<dbReference type="RefSeq" id="WP_200988909.1">
    <property type="nucleotide sequence ID" value="NZ_CP063311.1"/>
</dbReference>
<dbReference type="CDD" id="cd05243">
    <property type="entry name" value="SDR_a5"/>
    <property type="match status" value="1"/>
</dbReference>